<sequence length="254" mass="28055">MDNEAPHINVTQLSVAYGDQWVLKDVSMTVPGGQVLAVIGPSGCGKSTLLRVFNRLVDRVAGVHIKGQVRVGDFEVIGDHVDLVELRQKVGMVFQHPNPFPFSVFDNVAYGPRLQGIKNSTRLRILVENSLKQASLWDEVRGKLRRPASSLSGGQQQRLCIARALAVSPQVLLMDEPTSALDPLSTAKIEELVLTLKGQYTVILVTHNLQQAARVSDFTAFFREGHLVELGPTKEVFTTPRQLATEEFLTGRYE</sequence>
<accession>A0A2T2XA81</accession>
<keyword evidence="1" id="KW-0813">Transport</keyword>
<evidence type="ECO:0000313" key="5">
    <source>
        <dbReference type="EMBL" id="PSR31395.1"/>
    </source>
</evidence>
<dbReference type="InterPro" id="IPR003439">
    <property type="entry name" value="ABC_transporter-like_ATP-bd"/>
</dbReference>
<evidence type="ECO:0000259" key="4">
    <source>
        <dbReference type="PROSITE" id="PS50893"/>
    </source>
</evidence>
<dbReference type="PANTHER" id="PTHR43423:SF1">
    <property type="entry name" value="ABC TRANSPORTER I FAMILY MEMBER 17"/>
    <property type="match status" value="1"/>
</dbReference>
<dbReference type="GO" id="GO:0005524">
    <property type="term" value="F:ATP binding"/>
    <property type="evidence" value="ECO:0007669"/>
    <property type="project" value="UniProtKB-KW"/>
</dbReference>
<dbReference type="EMBL" id="PXYW01000063">
    <property type="protein sequence ID" value="PSR31395.1"/>
    <property type="molecule type" value="Genomic_DNA"/>
</dbReference>
<evidence type="ECO:0000256" key="2">
    <source>
        <dbReference type="ARBA" id="ARBA00022741"/>
    </source>
</evidence>
<evidence type="ECO:0000313" key="6">
    <source>
        <dbReference type="Proteomes" id="UP000242972"/>
    </source>
</evidence>
<dbReference type="SMART" id="SM00382">
    <property type="entry name" value="AAA"/>
    <property type="match status" value="1"/>
</dbReference>
<evidence type="ECO:0000256" key="1">
    <source>
        <dbReference type="ARBA" id="ARBA00022448"/>
    </source>
</evidence>
<proteinExistence type="predicted"/>
<dbReference type="PANTHER" id="PTHR43423">
    <property type="entry name" value="ABC TRANSPORTER I FAMILY MEMBER 17"/>
    <property type="match status" value="1"/>
</dbReference>
<gene>
    <name evidence="5" type="primary">pstB</name>
    <name evidence="5" type="ORF">C7B46_16785</name>
</gene>
<dbReference type="PROSITE" id="PS00211">
    <property type="entry name" value="ABC_TRANSPORTER_1"/>
    <property type="match status" value="1"/>
</dbReference>
<reference evidence="5 6" key="1">
    <citation type="journal article" date="2014" name="BMC Genomics">
        <title>Comparison of environmental and isolate Sulfobacillus genomes reveals diverse carbon, sulfur, nitrogen, and hydrogen metabolisms.</title>
        <authorList>
            <person name="Justice N.B."/>
            <person name="Norman A."/>
            <person name="Brown C.T."/>
            <person name="Singh A."/>
            <person name="Thomas B.C."/>
            <person name="Banfield J.F."/>
        </authorList>
    </citation>
    <scope>NUCLEOTIDE SEQUENCE [LARGE SCALE GENOMIC DNA]</scope>
    <source>
        <strain evidence="5">AMDSBA4</strain>
    </source>
</reference>
<dbReference type="InterPro" id="IPR005670">
    <property type="entry name" value="PstB-like"/>
</dbReference>
<keyword evidence="3 5" id="KW-0067">ATP-binding</keyword>
<name>A0A2T2XA81_9FIRM</name>
<dbReference type="Gene3D" id="3.40.50.300">
    <property type="entry name" value="P-loop containing nucleotide triphosphate hydrolases"/>
    <property type="match status" value="1"/>
</dbReference>
<dbReference type="GO" id="GO:0016887">
    <property type="term" value="F:ATP hydrolysis activity"/>
    <property type="evidence" value="ECO:0007669"/>
    <property type="project" value="InterPro"/>
</dbReference>
<dbReference type="NCBIfam" id="TIGR00972">
    <property type="entry name" value="3a0107s01c2"/>
    <property type="match status" value="1"/>
</dbReference>
<evidence type="ECO:0000256" key="3">
    <source>
        <dbReference type="ARBA" id="ARBA00022840"/>
    </source>
</evidence>
<dbReference type="SUPFAM" id="SSF52540">
    <property type="entry name" value="P-loop containing nucleoside triphosphate hydrolases"/>
    <property type="match status" value="1"/>
</dbReference>
<dbReference type="InterPro" id="IPR027417">
    <property type="entry name" value="P-loop_NTPase"/>
</dbReference>
<dbReference type="PROSITE" id="PS50893">
    <property type="entry name" value="ABC_TRANSPORTER_2"/>
    <property type="match status" value="1"/>
</dbReference>
<dbReference type="InterPro" id="IPR017871">
    <property type="entry name" value="ABC_transporter-like_CS"/>
</dbReference>
<dbReference type="GO" id="GO:0005315">
    <property type="term" value="F:phosphate transmembrane transporter activity"/>
    <property type="evidence" value="ECO:0007669"/>
    <property type="project" value="InterPro"/>
</dbReference>
<dbReference type="GO" id="GO:0035435">
    <property type="term" value="P:phosphate ion transmembrane transport"/>
    <property type="evidence" value="ECO:0007669"/>
    <property type="project" value="InterPro"/>
</dbReference>
<dbReference type="CDD" id="cd03260">
    <property type="entry name" value="ABC_PstB_phosphate_transporter"/>
    <property type="match status" value="1"/>
</dbReference>
<dbReference type="GO" id="GO:0016020">
    <property type="term" value="C:membrane"/>
    <property type="evidence" value="ECO:0007669"/>
    <property type="project" value="InterPro"/>
</dbReference>
<keyword evidence="2" id="KW-0547">Nucleotide-binding</keyword>
<dbReference type="InterPro" id="IPR003593">
    <property type="entry name" value="AAA+_ATPase"/>
</dbReference>
<organism evidence="5 6">
    <name type="scientific">Sulfobacillus benefaciens</name>
    <dbReference type="NCBI Taxonomy" id="453960"/>
    <lineage>
        <taxon>Bacteria</taxon>
        <taxon>Bacillati</taxon>
        <taxon>Bacillota</taxon>
        <taxon>Clostridia</taxon>
        <taxon>Eubacteriales</taxon>
        <taxon>Clostridiales Family XVII. Incertae Sedis</taxon>
        <taxon>Sulfobacillus</taxon>
    </lineage>
</organism>
<dbReference type="Proteomes" id="UP000242972">
    <property type="component" value="Unassembled WGS sequence"/>
</dbReference>
<protein>
    <submittedName>
        <fullName evidence="5">Phosphate ABC transporter ATP-binding protein</fullName>
    </submittedName>
</protein>
<dbReference type="AlphaFoldDB" id="A0A2T2XA81"/>
<comment type="caution">
    <text evidence="5">The sequence shown here is derived from an EMBL/GenBank/DDBJ whole genome shotgun (WGS) entry which is preliminary data.</text>
</comment>
<dbReference type="Pfam" id="PF00005">
    <property type="entry name" value="ABC_tran"/>
    <property type="match status" value="1"/>
</dbReference>
<feature type="domain" description="ABC transporter" evidence="4">
    <location>
        <begin position="8"/>
        <end position="249"/>
    </location>
</feature>